<dbReference type="EMBL" id="QFQS01000001">
    <property type="protein sequence ID" value="PZR00352.1"/>
    <property type="molecule type" value="Genomic_DNA"/>
</dbReference>
<dbReference type="PROSITE" id="PS51664">
    <property type="entry name" value="YCAO"/>
    <property type="match status" value="1"/>
</dbReference>
<protein>
    <recommendedName>
        <fullName evidence="1">YcaO domain-containing protein</fullName>
    </recommendedName>
</protein>
<organism evidence="2 3">
    <name type="scientific">Cereibacter sphaeroides</name>
    <name type="common">Rhodobacter sphaeroides</name>
    <dbReference type="NCBI Taxonomy" id="1063"/>
    <lineage>
        <taxon>Bacteria</taxon>
        <taxon>Pseudomonadati</taxon>
        <taxon>Pseudomonadota</taxon>
        <taxon>Alphaproteobacteria</taxon>
        <taxon>Rhodobacterales</taxon>
        <taxon>Paracoccaceae</taxon>
        <taxon>Cereibacter</taxon>
    </lineage>
</organism>
<feature type="domain" description="YcaO" evidence="1">
    <location>
        <begin position="1"/>
        <end position="306"/>
    </location>
</feature>
<reference evidence="2 3" key="1">
    <citation type="submission" date="2017-08" db="EMBL/GenBank/DDBJ databases">
        <title>Infants hospitalized years apart are colonized by the same room-sourced microbial strains.</title>
        <authorList>
            <person name="Brooks B."/>
            <person name="Olm M.R."/>
            <person name="Firek B.A."/>
            <person name="Baker R."/>
            <person name="Thomas B.C."/>
            <person name="Morowitz M.J."/>
            <person name="Banfield J.F."/>
        </authorList>
    </citation>
    <scope>NUCLEOTIDE SEQUENCE [LARGE SCALE GENOMIC DNA]</scope>
    <source>
        <strain evidence="2">S2_003_000_R2_11</strain>
    </source>
</reference>
<evidence type="ECO:0000313" key="2">
    <source>
        <dbReference type="EMBL" id="PZR00352.1"/>
    </source>
</evidence>
<accession>A0A2W5SBD4</accession>
<gene>
    <name evidence="2" type="ORF">DI533_07185</name>
</gene>
<proteinExistence type="predicted"/>
<dbReference type="AlphaFoldDB" id="A0A2W5SBD4"/>
<dbReference type="Gene3D" id="3.30.1330.230">
    <property type="match status" value="2"/>
</dbReference>
<dbReference type="InterPro" id="IPR003776">
    <property type="entry name" value="YcaO-like_dom"/>
</dbReference>
<name>A0A2W5SBD4_CERSP</name>
<dbReference type="Pfam" id="PF02624">
    <property type="entry name" value="YcaO"/>
    <property type="match status" value="1"/>
</dbReference>
<evidence type="ECO:0000259" key="1">
    <source>
        <dbReference type="PROSITE" id="PS51664"/>
    </source>
</evidence>
<evidence type="ECO:0000313" key="3">
    <source>
        <dbReference type="Proteomes" id="UP000248975"/>
    </source>
</evidence>
<sequence length="306" mass="31725">MPVQTEFFPEILRTGTEVTVLRSPLAPGLVVAFGRWRGEMSAISPLATGKGRDEGAAVAGALGEMAENLSIGARSHSGPVSAHFADGTLAVPDVRAIDLARRADSGSEGCACHGDPAEAKLRAALERLERAALAGWWLGRVEAVGVGLDADMVAGYRQGVVRRQVHAWRIDPLPGICAVMVLTEDQGGGRPVIGTAADVSLAVATEAALREACLGEIALLAPPDHPDYQRAMAFERAFSVRHAALGLAPGAAAEADPLPRSLATVAGACASAGHPLAFADLTNPEIGLPVFRCVCPSLPSWRMLAP</sequence>
<comment type="caution">
    <text evidence="2">The sequence shown here is derived from an EMBL/GenBank/DDBJ whole genome shotgun (WGS) entry which is preliminary data.</text>
</comment>
<dbReference type="Proteomes" id="UP000248975">
    <property type="component" value="Unassembled WGS sequence"/>
</dbReference>